<dbReference type="Proteomes" id="UP000198931">
    <property type="component" value="Unassembled WGS sequence"/>
</dbReference>
<evidence type="ECO:0000313" key="1">
    <source>
        <dbReference type="EMBL" id="SFI06036.1"/>
    </source>
</evidence>
<sequence>MNLIWIKNAKYVSNFIIEFEFNTDEKAEIDLENYLKKGIFAELKNIEKFKNFKVNSWTIEWENGADFSPEFLYSLLDKKEFSY</sequence>
<accession>A0A1I3F467</accession>
<dbReference type="RefSeq" id="WP_090079194.1">
    <property type="nucleotide sequence ID" value="NZ_FOQT01000002.1"/>
</dbReference>
<evidence type="ECO:0000313" key="2">
    <source>
        <dbReference type="Proteomes" id="UP000198931"/>
    </source>
</evidence>
<dbReference type="SUPFAM" id="SSF143880">
    <property type="entry name" value="NE0471 N-terminal domain-like"/>
    <property type="match status" value="1"/>
</dbReference>
<evidence type="ECO:0008006" key="3">
    <source>
        <dbReference type="Google" id="ProtNLM"/>
    </source>
</evidence>
<name>A0A1I3F467_9FLAO</name>
<dbReference type="AlphaFoldDB" id="A0A1I3F467"/>
<dbReference type="InterPro" id="IPR018841">
    <property type="entry name" value="DUF2442"/>
</dbReference>
<gene>
    <name evidence="1" type="ORF">SAMN05443292_1147</name>
</gene>
<dbReference type="Gene3D" id="3.30.2020.10">
    <property type="entry name" value="NE0471-like N-terminal domain"/>
    <property type="match status" value="1"/>
</dbReference>
<dbReference type="InterPro" id="IPR036782">
    <property type="entry name" value="NE0471-like_N"/>
</dbReference>
<organism evidence="1 2">
    <name type="scientific">Halpernia frigidisoli</name>
    <dbReference type="NCBI Taxonomy" id="1125876"/>
    <lineage>
        <taxon>Bacteria</taxon>
        <taxon>Pseudomonadati</taxon>
        <taxon>Bacteroidota</taxon>
        <taxon>Flavobacteriia</taxon>
        <taxon>Flavobacteriales</taxon>
        <taxon>Weeksellaceae</taxon>
        <taxon>Chryseobacterium group</taxon>
        <taxon>Halpernia</taxon>
    </lineage>
</organism>
<keyword evidence="2" id="KW-1185">Reference proteome</keyword>
<dbReference type="EMBL" id="FOQT01000002">
    <property type="protein sequence ID" value="SFI06036.1"/>
    <property type="molecule type" value="Genomic_DNA"/>
</dbReference>
<dbReference type="OrthoDB" id="9803723at2"/>
<proteinExistence type="predicted"/>
<reference evidence="1 2" key="1">
    <citation type="submission" date="2016-10" db="EMBL/GenBank/DDBJ databases">
        <authorList>
            <person name="de Groot N.N."/>
        </authorList>
    </citation>
    <scope>NUCLEOTIDE SEQUENCE [LARGE SCALE GENOMIC DNA]</scope>
    <source>
        <strain evidence="1 2">DSM 26000</strain>
    </source>
</reference>
<dbReference type="Pfam" id="PF10387">
    <property type="entry name" value="DUF2442"/>
    <property type="match status" value="1"/>
</dbReference>
<protein>
    <recommendedName>
        <fullName evidence="3">DUF2442 domain-containing protein</fullName>
    </recommendedName>
</protein>
<dbReference type="STRING" id="1125876.SAMN05443292_1147"/>